<accession>D4DXI1</accession>
<sequence length="40" mass="4771">MIVTGCQISENNRLLSFYHRFAWRRDRRVPMMQGGLTVET</sequence>
<evidence type="ECO:0000313" key="2">
    <source>
        <dbReference type="Proteomes" id="UP000005723"/>
    </source>
</evidence>
<keyword evidence="2" id="KW-1185">Reference proteome</keyword>
<dbReference type="HOGENOM" id="CLU_3296397_0_0_6"/>
<gene>
    <name evidence="1" type="ORF">HMPREF0758_0631</name>
</gene>
<name>D4DXI1_SEROD</name>
<reference evidence="1 2" key="1">
    <citation type="submission" date="2010-01" db="EMBL/GenBank/DDBJ databases">
        <authorList>
            <person name="Muzny D."/>
            <person name="Qin X."/>
            <person name="Deng J."/>
            <person name="Jiang H."/>
            <person name="Liu Y."/>
            <person name="Qu J."/>
            <person name="Song X.-Z."/>
            <person name="Zhang L."/>
            <person name="Thornton R."/>
            <person name="Coyle M."/>
            <person name="Francisco L."/>
            <person name="Jackson L."/>
            <person name="Javaid M."/>
            <person name="Korchina V."/>
            <person name="Kovar C."/>
            <person name="Mata R."/>
            <person name="Mathew T."/>
            <person name="Ngo R."/>
            <person name="Nguyen L."/>
            <person name="Nguyen N."/>
            <person name="Okwuonu G."/>
            <person name="Ongeri F."/>
            <person name="Pham C."/>
            <person name="Simmons D."/>
            <person name="Wilczek-Boney K."/>
            <person name="Hale W."/>
            <person name="Jakkamsetti A."/>
            <person name="Pham P."/>
            <person name="Ruth R."/>
            <person name="San Lucas F."/>
            <person name="Warren J."/>
            <person name="Zhang J."/>
            <person name="Zhao Z."/>
            <person name="Zhou C."/>
            <person name="Zhu D."/>
            <person name="Lee S."/>
            <person name="Bess C."/>
            <person name="Blankenburg K."/>
            <person name="Forbes L."/>
            <person name="Fu Q."/>
            <person name="Gubbala S."/>
            <person name="Hirani K."/>
            <person name="Jayaseelan J.C."/>
            <person name="Lara F."/>
            <person name="Munidasa M."/>
            <person name="Palculict T."/>
            <person name="Patil S."/>
            <person name="Pu L.-L."/>
            <person name="Saada N."/>
            <person name="Tang L."/>
            <person name="Weissenberger G."/>
            <person name="Zhu Y."/>
            <person name="Hemphill L."/>
            <person name="Shang Y."/>
            <person name="Youmans B."/>
            <person name="Ayvaz T."/>
            <person name="Ross M."/>
            <person name="Santibanez J."/>
            <person name="Aqrawi P."/>
            <person name="Gross S."/>
            <person name="Joshi V."/>
            <person name="Fowler G."/>
            <person name="Nazareth L."/>
            <person name="Reid J."/>
            <person name="Worley K."/>
            <person name="Petrosino J."/>
            <person name="Highlander S."/>
            <person name="Gibbs R."/>
        </authorList>
    </citation>
    <scope>NUCLEOTIDE SEQUENCE [LARGE SCALE GENOMIC DNA]</scope>
    <source>
        <strain evidence="1 2">DSM 4582</strain>
    </source>
</reference>
<dbReference type="EMBL" id="ADBY01000015">
    <property type="protein sequence ID" value="EFE97724.1"/>
    <property type="molecule type" value="Genomic_DNA"/>
</dbReference>
<evidence type="ECO:0000313" key="1">
    <source>
        <dbReference type="EMBL" id="EFE97724.1"/>
    </source>
</evidence>
<proteinExistence type="predicted"/>
<organism evidence="1 2">
    <name type="scientific">Serratia odorifera DSM 4582</name>
    <dbReference type="NCBI Taxonomy" id="667129"/>
    <lineage>
        <taxon>Bacteria</taxon>
        <taxon>Pseudomonadati</taxon>
        <taxon>Pseudomonadota</taxon>
        <taxon>Gammaproteobacteria</taxon>
        <taxon>Enterobacterales</taxon>
        <taxon>Yersiniaceae</taxon>
        <taxon>Serratia</taxon>
    </lineage>
</organism>
<dbReference type="Proteomes" id="UP000005723">
    <property type="component" value="Unassembled WGS sequence"/>
</dbReference>
<dbReference type="STRING" id="667129.HMPREF0758_0631"/>
<protein>
    <submittedName>
        <fullName evidence="1">Uncharacterized protein</fullName>
    </submittedName>
</protein>
<comment type="caution">
    <text evidence="1">The sequence shown here is derived from an EMBL/GenBank/DDBJ whole genome shotgun (WGS) entry which is preliminary data.</text>
</comment>
<dbReference type="AlphaFoldDB" id="D4DXI1"/>